<reference evidence="5" key="1">
    <citation type="submission" date="2020-04" db="EMBL/GenBank/DDBJ databases">
        <authorList>
            <person name="Chiriac C."/>
            <person name="Salcher M."/>
            <person name="Ghai R."/>
            <person name="Kavagutti S V."/>
        </authorList>
    </citation>
    <scope>NUCLEOTIDE SEQUENCE</scope>
</reference>
<organism evidence="5">
    <name type="scientific">uncultured Caudovirales phage</name>
    <dbReference type="NCBI Taxonomy" id="2100421"/>
    <lineage>
        <taxon>Viruses</taxon>
        <taxon>Duplodnaviria</taxon>
        <taxon>Heunggongvirae</taxon>
        <taxon>Uroviricota</taxon>
        <taxon>Caudoviricetes</taxon>
        <taxon>Peduoviridae</taxon>
        <taxon>Maltschvirus</taxon>
        <taxon>Maltschvirus maltsch</taxon>
    </lineage>
</organism>
<dbReference type="Gene3D" id="3.40.1350.10">
    <property type="match status" value="1"/>
</dbReference>
<keyword evidence="3" id="KW-0378">Hydrolase</keyword>
<dbReference type="InterPro" id="IPR014883">
    <property type="entry name" value="VRR_NUC"/>
</dbReference>
<evidence type="ECO:0000256" key="1">
    <source>
        <dbReference type="ARBA" id="ARBA00001946"/>
    </source>
</evidence>
<keyword evidence="2" id="KW-0540">Nuclease</keyword>
<dbReference type="GO" id="GO:0003676">
    <property type="term" value="F:nucleic acid binding"/>
    <property type="evidence" value="ECO:0007669"/>
    <property type="project" value="InterPro"/>
</dbReference>
<gene>
    <name evidence="5" type="ORF">UFOVP78_24</name>
</gene>
<evidence type="ECO:0000259" key="4">
    <source>
        <dbReference type="SMART" id="SM00990"/>
    </source>
</evidence>
<dbReference type="GO" id="GO:0004518">
    <property type="term" value="F:nuclease activity"/>
    <property type="evidence" value="ECO:0007669"/>
    <property type="project" value="UniProtKB-KW"/>
</dbReference>
<sequence length="120" mass="12695">MSRPEAVIQAEIWRAATPLGATLFRNSVGQGWTGQLVSNVGGRVILENARPVRFGLCDGSSDLIGWTADGRFLAVEAKSATGRASASQLNFIAQVQKRSGIAGICRSVADLETLLRGPLL</sequence>
<dbReference type="GO" id="GO:0016788">
    <property type="term" value="F:hydrolase activity, acting on ester bonds"/>
    <property type="evidence" value="ECO:0007669"/>
    <property type="project" value="InterPro"/>
</dbReference>
<proteinExistence type="predicted"/>
<evidence type="ECO:0000256" key="2">
    <source>
        <dbReference type="ARBA" id="ARBA00022722"/>
    </source>
</evidence>
<feature type="domain" description="VRR-NUC" evidence="4">
    <location>
        <begin position="3"/>
        <end position="109"/>
    </location>
</feature>
<protein>
    <submittedName>
        <fullName evidence="5">VRR-NUC domain containing protein</fullName>
    </submittedName>
</protein>
<dbReference type="EMBL" id="LR796203">
    <property type="protein sequence ID" value="CAB4126869.1"/>
    <property type="molecule type" value="Genomic_DNA"/>
</dbReference>
<dbReference type="InterPro" id="IPR011856">
    <property type="entry name" value="tRNA_endonuc-like_dom_sf"/>
</dbReference>
<evidence type="ECO:0000313" key="5">
    <source>
        <dbReference type="EMBL" id="CAB4126869.1"/>
    </source>
</evidence>
<evidence type="ECO:0000256" key="3">
    <source>
        <dbReference type="ARBA" id="ARBA00022801"/>
    </source>
</evidence>
<accession>A0A6J5L4G4</accession>
<name>A0A6J5L4G4_9CAUD</name>
<dbReference type="Pfam" id="PF08774">
    <property type="entry name" value="VRR_NUC"/>
    <property type="match status" value="1"/>
</dbReference>
<dbReference type="SMART" id="SM00990">
    <property type="entry name" value="VRR_NUC"/>
    <property type="match status" value="1"/>
</dbReference>
<comment type="cofactor">
    <cofactor evidence="1">
        <name>Mg(2+)</name>
        <dbReference type="ChEBI" id="CHEBI:18420"/>
    </cofactor>
</comment>